<comment type="caution">
    <text evidence="9">The sequence shown here is derived from an EMBL/GenBank/DDBJ whole genome shotgun (WGS) entry which is preliminary data.</text>
</comment>
<dbReference type="PANTHER" id="PTHR43876:SF8">
    <property type="entry name" value="2-OCTAPRENYL-6-METHOXYPHENOL HYDROXYLASE"/>
    <property type="match status" value="1"/>
</dbReference>
<dbReference type="InterPro" id="IPR011295">
    <property type="entry name" value="UbiH"/>
</dbReference>
<comment type="similarity">
    <text evidence="3">Belongs to the UbiH/COQ6 family.</text>
</comment>
<dbReference type="PROSITE" id="PS01304">
    <property type="entry name" value="UBIH"/>
    <property type="match status" value="1"/>
</dbReference>
<dbReference type="InterPro" id="IPR002938">
    <property type="entry name" value="FAD-bd"/>
</dbReference>
<keyword evidence="7" id="KW-0503">Monooxygenase</keyword>
<evidence type="ECO:0000256" key="4">
    <source>
        <dbReference type="ARBA" id="ARBA00022630"/>
    </source>
</evidence>
<evidence type="ECO:0000256" key="7">
    <source>
        <dbReference type="ARBA" id="ARBA00023033"/>
    </source>
</evidence>
<sequence>MSDASPTAAGPTSEPLIVDVAVAGGGLVGASLALALAQLQLRIALIEAAPFGAADQPSFDDRSTALSNGSRRIFEALGVWSLIEREATAIRRIHVSDQGRFGFTRIHAKEQGLGALGHVVVNRVMGAALWRRLSSEPNITVLAPAKVQSMQLQQHQQRIECVLGDGTVRVVEAKLAVAADGARSTLRQSAGIGASTWDYEQVALVSNVLSQHFHDHVAYERFTPAGPLALLPLTEGRLGLIWTFRPDTAREMTGLSDGQFLERLQSAFGFRLGRFTRIGSRQLYPLSLTRSDEYVAERLAIVGNAAQTLHPIAGQGFNLGLRDAVSLAEVLADGRAVGATEFDAGDGVWLQRYREWRAADRSNIVRFTDGLVRVFSQPFGPIKLLRDAGMLAFDLMPSAKDALSQLSLGAAGRVPRLARGAPLLPP</sequence>
<evidence type="ECO:0000256" key="5">
    <source>
        <dbReference type="ARBA" id="ARBA00022827"/>
    </source>
</evidence>
<dbReference type="InterPro" id="IPR051205">
    <property type="entry name" value="UbiH/COQ6_monooxygenase"/>
</dbReference>
<dbReference type="InterPro" id="IPR036188">
    <property type="entry name" value="FAD/NAD-bd_sf"/>
</dbReference>
<dbReference type="Proteomes" id="UP000661077">
    <property type="component" value="Unassembled WGS sequence"/>
</dbReference>
<dbReference type="NCBIfam" id="TIGR01988">
    <property type="entry name" value="Ubi-OHases"/>
    <property type="match status" value="1"/>
</dbReference>
<dbReference type="NCBIfam" id="TIGR01984">
    <property type="entry name" value="UbiH"/>
    <property type="match status" value="1"/>
</dbReference>
<dbReference type="PRINTS" id="PR00420">
    <property type="entry name" value="RNGMNOXGNASE"/>
</dbReference>
<keyword evidence="4" id="KW-0285">Flavoprotein</keyword>
<dbReference type="EC" id="1.14.13.-" evidence="9"/>
<dbReference type="RefSeq" id="WP_203170584.1">
    <property type="nucleotide sequence ID" value="NZ_JAEVLS010000008.1"/>
</dbReference>
<dbReference type="Pfam" id="PF01494">
    <property type="entry name" value="FAD_binding_3"/>
    <property type="match status" value="1"/>
</dbReference>
<organism evidence="9 10">
    <name type="scientific">Steroidobacter gossypii</name>
    <dbReference type="NCBI Taxonomy" id="2805490"/>
    <lineage>
        <taxon>Bacteria</taxon>
        <taxon>Pseudomonadati</taxon>
        <taxon>Pseudomonadota</taxon>
        <taxon>Gammaproteobacteria</taxon>
        <taxon>Steroidobacterales</taxon>
        <taxon>Steroidobacteraceae</taxon>
        <taxon>Steroidobacter</taxon>
    </lineage>
</organism>
<dbReference type="EMBL" id="JAEVLS010000008">
    <property type="protein sequence ID" value="MBM0108423.1"/>
    <property type="molecule type" value="Genomic_DNA"/>
</dbReference>
<dbReference type="GO" id="GO:0016491">
    <property type="term" value="F:oxidoreductase activity"/>
    <property type="evidence" value="ECO:0007669"/>
    <property type="project" value="UniProtKB-KW"/>
</dbReference>
<protein>
    <submittedName>
        <fullName evidence="9">2-octaprenyl-6-methoxyphenyl hydroxylase</fullName>
        <ecNumber evidence="9">1.14.13.-</ecNumber>
    </submittedName>
</protein>
<gene>
    <name evidence="9" type="primary">ubiH</name>
    <name evidence="9" type="synonym">visB</name>
    <name evidence="9" type="ORF">JM946_27140</name>
</gene>
<feature type="domain" description="FAD-binding" evidence="8">
    <location>
        <begin position="18"/>
        <end position="332"/>
    </location>
</feature>
<evidence type="ECO:0000313" key="10">
    <source>
        <dbReference type="Proteomes" id="UP000661077"/>
    </source>
</evidence>
<reference evidence="9 10" key="1">
    <citation type="journal article" date="2021" name="Int. J. Syst. Evol. Microbiol.">
        <title>Steroidobacter gossypii sp. nov., isolated from soil of cotton cropping field.</title>
        <authorList>
            <person name="Huang R."/>
            <person name="Yang S."/>
            <person name="Zhen C."/>
            <person name="Liu W."/>
        </authorList>
    </citation>
    <scope>NUCLEOTIDE SEQUENCE [LARGE SCALE GENOMIC DNA]</scope>
    <source>
        <strain evidence="9 10">S1-65</strain>
    </source>
</reference>
<dbReference type="PANTHER" id="PTHR43876">
    <property type="entry name" value="UBIQUINONE BIOSYNTHESIS MONOOXYGENASE COQ6, MITOCHONDRIAL"/>
    <property type="match status" value="1"/>
</dbReference>
<evidence type="ECO:0000313" key="9">
    <source>
        <dbReference type="EMBL" id="MBM0108423.1"/>
    </source>
</evidence>
<evidence type="ECO:0000259" key="8">
    <source>
        <dbReference type="Pfam" id="PF01494"/>
    </source>
</evidence>
<comment type="cofactor">
    <cofactor evidence="1">
        <name>FAD</name>
        <dbReference type="ChEBI" id="CHEBI:57692"/>
    </cofactor>
</comment>
<dbReference type="Gene3D" id="3.50.50.60">
    <property type="entry name" value="FAD/NAD(P)-binding domain"/>
    <property type="match status" value="2"/>
</dbReference>
<keyword evidence="5" id="KW-0274">FAD</keyword>
<evidence type="ECO:0000256" key="1">
    <source>
        <dbReference type="ARBA" id="ARBA00001974"/>
    </source>
</evidence>
<keyword evidence="10" id="KW-1185">Reference proteome</keyword>
<proteinExistence type="inferred from homology"/>
<dbReference type="InterPro" id="IPR018168">
    <property type="entry name" value="Ubi_Hdrlase_CS"/>
</dbReference>
<dbReference type="NCBIfam" id="NF004356">
    <property type="entry name" value="PRK05732.1"/>
    <property type="match status" value="1"/>
</dbReference>
<dbReference type="SUPFAM" id="SSF51905">
    <property type="entry name" value="FAD/NAD(P)-binding domain"/>
    <property type="match status" value="1"/>
</dbReference>
<comment type="pathway">
    <text evidence="2">Cofactor biosynthesis; ubiquinone biosynthesis.</text>
</comment>
<evidence type="ECO:0000256" key="6">
    <source>
        <dbReference type="ARBA" id="ARBA00023002"/>
    </source>
</evidence>
<evidence type="ECO:0000256" key="2">
    <source>
        <dbReference type="ARBA" id="ARBA00004749"/>
    </source>
</evidence>
<accession>A0ABS1X5B5</accession>
<evidence type="ECO:0000256" key="3">
    <source>
        <dbReference type="ARBA" id="ARBA00005349"/>
    </source>
</evidence>
<keyword evidence="6 9" id="KW-0560">Oxidoreductase</keyword>
<name>A0ABS1X5B5_9GAMM</name>
<dbReference type="InterPro" id="IPR010971">
    <property type="entry name" value="UbiH/COQ6"/>
</dbReference>